<organism evidence="5 6">
    <name type="scientific">Rouxiella badensis</name>
    <dbReference type="NCBI Taxonomy" id="1646377"/>
    <lineage>
        <taxon>Bacteria</taxon>
        <taxon>Pseudomonadati</taxon>
        <taxon>Pseudomonadota</taxon>
        <taxon>Gammaproteobacteria</taxon>
        <taxon>Enterobacterales</taxon>
        <taxon>Yersiniaceae</taxon>
        <taxon>Rouxiella</taxon>
    </lineage>
</organism>
<dbReference type="PANTHER" id="PTHR30146:SF153">
    <property type="entry name" value="LACTOSE OPERON REPRESSOR"/>
    <property type="match status" value="1"/>
</dbReference>
<accession>A0A1X0WD44</accession>
<dbReference type="InterPro" id="IPR010982">
    <property type="entry name" value="Lambda_DNA-bd_dom_sf"/>
</dbReference>
<dbReference type="NCBIfam" id="NF007075">
    <property type="entry name" value="PRK09526.1"/>
    <property type="match status" value="1"/>
</dbReference>
<dbReference type="PROSITE" id="PS00356">
    <property type="entry name" value="HTH_LACI_1"/>
    <property type="match status" value="1"/>
</dbReference>
<dbReference type="Pfam" id="PF13377">
    <property type="entry name" value="Peripla_BP_3"/>
    <property type="match status" value="1"/>
</dbReference>
<keyword evidence="3" id="KW-0804">Transcription</keyword>
<proteinExistence type="predicted"/>
<dbReference type="GO" id="GO:0000976">
    <property type="term" value="F:transcription cis-regulatory region binding"/>
    <property type="evidence" value="ECO:0007669"/>
    <property type="project" value="TreeGrafter"/>
</dbReference>
<feature type="domain" description="HTH lacI-type" evidence="4">
    <location>
        <begin position="7"/>
        <end position="61"/>
    </location>
</feature>
<evidence type="ECO:0000313" key="5">
    <source>
        <dbReference type="EMBL" id="ORJ24661.1"/>
    </source>
</evidence>
<keyword evidence="1" id="KW-0805">Transcription regulation</keyword>
<evidence type="ECO:0000256" key="3">
    <source>
        <dbReference type="ARBA" id="ARBA00023163"/>
    </source>
</evidence>
<dbReference type="InterPro" id="IPR028082">
    <property type="entry name" value="Peripla_BP_I"/>
</dbReference>
<dbReference type="Pfam" id="PF00356">
    <property type="entry name" value="LacI"/>
    <property type="match status" value="1"/>
</dbReference>
<evidence type="ECO:0000256" key="2">
    <source>
        <dbReference type="ARBA" id="ARBA00023125"/>
    </source>
</evidence>
<dbReference type="CDD" id="cd01574">
    <property type="entry name" value="PBP1_LacI"/>
    <property type="match status" value="1"/>
</dbReference>
<keyword evidence="2" id="KW-0238">DNA-binding</keyword>
<dbReference type="InterPro" id="IPR000843">
    <property type="entry name" value="HTH_LacI"/>
</dbReference>
<keyword evidence="6" id="KW-1185">Reference proteome</keyword>
<dbReference type="GO" id="GO:0003700">
    <property type="term" value="F:DNA-binding transcription factor activity"/>
    <property type="evidence" value="ECO:0007669"/>
    <property type="project" value="TreeGrafter"/>
</dbReference>
<evidence type="ECO:0000259" key="4">
    <source>
        <dbReference type="PROSITE" id="PS50932"/>
    </source>
</evidence>
<dbReference type="PROSITE" id="PS50932">
    <property type="entry name" value="HTH_LACI_2"/>
    <property type="match status" value="1"/>
</dbReference>
<gene>
    <name evidence="5" type="primary">lacI</name>
    <name evidence="5" type="ORF">BS640_14790</name>
</gene>
<protein>
    <submittedName>
        <fullName evidence="5">Lac repressor</fullName>
    </submittedName>
</protein>
<evidence type="ECO:0000313" key="6">
    <source>
        <dbReference type="Proteomes" id="UP000192536"/>
    </source>
</evidence>
<dbReference type="PRINTS" id="PR00036">
    <property type="entry name" value="HTHLACI"/>
</dbReference>
<comment type="caution">
    <text evidence="5">The sequence shown here is derived from an EMBL/GenBank/DDBJ whole genome shotgun (WGS) entry which is preliminary data.</text>
</comment>
<dbReference type="InterPro" id="IPR046335">
    <property type="entry name" value="LacI/GalR-like_sensor"/>
</dbReference>
<dbReference type="Proteomes" id="UP000192536">
    <property type="component" value="Unassembled WGS sequence"/>
</dbReference>
<dbReference type="STRING" id="1646377.BS640_14790"/>
<sequence length="361" mass="38911">MNKPKSVTLDDVARHAGVSYQTVSRVLNQAAQVSEKTRVRVEAAMNALNYVPNRMAQQLAGKQSFTLGLASTNLALNAPSQGASAIKTRASQLGYHVVISMVEDLDLQSCRAAVNELIAQRVDGILVNVPLETDSALAVKQSCGNLPVLFLDVDPNASLLSILFDPNEGARQGVEHLIGLGHRQIALLTGPLESVSARLRYEGWLCGLASHGLEPFAVLHGDWSSASGYQLAMSLLNQPQRPTAILVANDQMALGVLRAAHQSAISVPEQLSVVGYDDTEDSAYFQPPLTTIAQDFRLSGRESVNRMVQMLRNPQQATPDSLLLNTTLMLRDTTSAPGETADSAQSLALELKRIARQLEQL</sequence>
<dbReference type="SMART" id="SM00354">
    <property type="entry name" value="HTH_LACI"/>
    <property type="match status" value="1"/>
</dbReference>
<dbReference type="SUPFAM" id="SSF53822">
    <property type="entry name" value="Periplasmic binding protein-like I"/>
    <property type="match status" value="1"/>
</dbReference>
<dbReference type="RefSeq" id="WP_084912831.1">
    <property type="nucleotide sequence ID" value="NZ_MRWE01000025.1"/>
</dbReference>
<dbReference type="EMBL" id="MRWE01000025">
    <property type="protein sequence ID" value="ORJ24661.1"/>
    <property type="molecule type" value="Genomic_DNA"/>
</dbReference>
<dbReference type="Gene3D" id="3.40.50.2300">
    <property type="match status" value="2"/>
</dbReference>
<reference evidence="5 6" key="1">
    <citation type="journal article" date="2017" name="Int. J. Syst. Evol. Microbiol.">
        <title>Rouxiella badensis sp. nov. and Rouxiella silvae sp. nov. isolated from peat bog soil in Germany and emendation of the genus description.</title>
        <authorList>
            <person name="Le Fleche-Mateos A."/>
            <person name="Kugler J.H."/>
            <person name="Hansen S.H."/>
            <person name="Syldatk C."/>
            <person name="Hausmann R."/>
            <person name="Lomprez F."/>
            <person name="Vandenbogaert M."/>
            <person name="Manuguerra J.C."/>
            <person name="Grimont P.A."/>
        </authorList>
    </citation>
    <scope>NUCLEOTIDE SEQUENCE [LARGE SCALE GENOMIC DNA]</scope>
    <source>
        <strain evidence="5 6">DSM 100043</strain>
    </source>
</reference>
<name>A0A1X0WD44_9GAMM</name>
<evidence type="ECO:0000256" key="1">
    <source>
        <dbReference type="ARBA" id="ARBA00023015"/>
    </source>
</evidence>
<dbReference type="AlphaFoldDB" id="A0A1X0WD44"/>
<dbReference type="Gene3D" id="1.10.260.40">
    <property type="entry name" value="lambda repressor-like DNA-binding domains"/>
    <property type="match status" value="1"/>
</dbReference>
<dbReference type="CDD" id="cd01392">
    <property type="entry name" value="HTH_LacI"/>
    <property type="match status" value="1"/>
</dbReference>
<dbReference type="PANTHER" id="PTHR30146">
    <property type="entry name" value="LACI-RELATED TRANSCRIPTIONAL REPRESSOR"/>
    <property type="match status" value="1"/>
</dbReference>
<dbReference type="SUPFAM" id="SSF47413">
    <property type="entry name" value="lambda repressor-like DNA-binding domains"/>
    <property type="match status" value="1"/>
</dbReference>